<sequence>MDAPTKRVEILPAQRRVMILERVRRNGAATIQELADEIRASPSTIRRDLDHLTEEGYLERTHGGVLLVPPLRATFEREPSINALLQHDQKVAIGLAAAARLNPRDSVIFDSSSTVTEAVRAATLRDIPLTVVTNSLDIAQLCAACPTWRVIMSGGTIRQGSQMMVGEPGETFLKSIHVDICFVGAYAVTGRTLTDATLEVASLKRLMIQSARRTILLVDSSKFQAPAFSTFCDVSAVDEIITDDGIPAEHLAALRSLNVKVTVVPVTPSEA</sequence>
<dbReference type="SMART" id="SM01134">
    <property type="entry name" value="DeoRC"/>
    <property type="match status" value="1"/>
</dbReference>
<evidence type="ECO:0000256" key="2">
    <source>
        <dbReference type="ARBA" id="ARBA00023125"/>
    </source>
</evidence>
<dbReference type="GO" id="GO:0003700">
    <property type="term" value="F:DNA-binding transcription factor activity"/>
    <property type="evidence" value="ECO:0007669"/>
    <property type="project" value="InterPro"/>
</dbReference>
<dbReference type="PANTHER" id="PTHR30363:SF44">
    <property type="entry name" value="AGA OPERON TRANSCRIPTIONAL REPRESSOR-RELATED"/>
    <property type="match status" value="1"/>
</dbReference>
<dbReference type="InterPro" id="IPR036388">
    <property type="entry name" value="WH-like_DNA-bd_sf"/>
</dbReference>
<comment type="caution">
    <text evidence="5">The sequence shown here is derived from an EMBL/GenBank/DDBJ whole genome shotgun (WGS) entry which is preliminary data.</text>
</comment>
<dbReference type="PROSITE" id="PS00894">
    <property type="entry name" value="HTH_DEOR_1"/>
    <property type="match status" value="1"/>
</dbReference>
<keyword evidence="1" id="KW-0805">Transcription regulation</keyword>
<dbReference type="PANTHER" id="PTHR30363">
    <property type="entry name" value="HTH-TYPE TRANSCRIPTIONAL REGULATOR SRLR-RELATED"/>
    <property type="match status" value="1"/>
</dbReference>
<keyword evidence="2" id="KW-0238">DNA-binding</keyword>
<keyword evidence="6" id="KW-1185">Reference proteome</keyword>
<proteinExistence type="predicted"/>
<organism evidence="5 6">
    <name type="scientific">Prosthecomicrobium pneumaticum</name>
    <dbReference type="NCBI Taxonomy" id="81895"/>
    <lineage>
        <taxon>Bacteria</taxon>
        <taxon>Pseudomonadati</taxon>
        <taxon>Pseudomonadota</taxon>
        <taxon>Alphaproteobacteria</taxon>
        <taxon>Hyphomicrobiales</taxon>
        <taxon>Kaistiaceae</taxon>
        <taxon>Prosthecomicrobium</taxon>
    </lineage>
</organism>
<dbReference type="Proteomes" id="UP000523821">
    <property type="component" value="Unassembled WGS sequence"/>
</dbReference>
<dbReference type="Pfam" id="PF08220">
    <property type="entry name" value="HTH_DeoR"/>
    <property type="match status" value="1"/>
</dbReference>
<evidence type="ECO:0000256" key="1">
    <source>
        <dbReference type="ARBA" id="ARBA00023015"/>
    </source>
</evidence>
<dbReference type="SMART" id="SM00420">
    <property type="entry name" value="HTH_DEOR"/>
    <property type="match status" value="1"/>
</dbReference>
<dbReference type="AlphaFoldDB" id="A0A7W9CTD5"/>
<name>A0A7W9CTD5_9HYPH</name>
<evidence type="ECO:0000313" key="6">
    <source>
        <dbReference type="Proteomes" id="UP000523821"/>
    </source>
</evidence>
<dbReference type="SUPFAM" id="SSF46785">
    <property type="entry name" value="Winged helix' DNA-binding domain"/>
    <property type="match status" value="1"/>
</dbReference>
<dbReference type="Gene3D" id="1.10.10.10">
    <property type="entry name" value="Winged helix-like DNA-binding domain superfamily/Winged helix DNA-binding domain"/>
    <property type="match status" value="1"/>
</dbReference>
<reference evidence="5 6" key="1">
    <citation type="submission" date="2020-08" db="EMBL/GenBank/DDBJ databases">
        <title>Genomic Encyclopedia of Type Strains, Phase IV (KMG-IV): sequencing the most valuable type-strain genomes for metagenomic binning, comparative biology and taxonomic classification.</title>
        <authorList>
            <person name="Goeker M."/>
        </authorList>
    </citation>
    <scope>NUCLEOTIDE SEQUENCE [LARGE SCALE GENOMIC DNA]</scope>
    <source>
        <strain evidence="5 6">DSM 16268</strain>
    </source>
</reference>
<dbReference type="InterPro" id="IPR018356">
    <property type="entry name" value="Tscrpt_reg_HTH_DeoR_CS"/>
</dbReference>
<evidence type="ECO:0000313" key="5">
    <source>
        <dbReference type="EMBL" id="MBB5751568.1"/>
    </source>
</evidence>
<dbReference type="PRINTS" id="PR00037">
    <property type="entry name" value="HTHLACR"/>
</dbReference>
<dbReference type="InterPro" id="IPR036390">
    <property type="entry name" value="WH_DNA-bd_sf"/>
</dbReference>
<accession>A0A7W9CTD5</accession>
<dbReference type="GO" id="GO:0003677">
    <property type="term" value="F:DNA binding"/>
    <property type="evidence" value="ECO:0007669"/>
    <property type="project" value="UniProtKB-KW"/>
</dbReference>
<feature type="domain" description="HTH deoR-type" evidence="4">
    <location>
        <begin position="12"/>
        <end position="67"/>
    </location>
</feature>
<gene>
    <name evidence="5" type="ORF">GGQ63_000611</name>
</gene>
<dbReference type="Pfam" id="PF00455">
    <property type="entry name" value="DeoRC"/>
    <property type="match status" value="1"/>
</dbReference>
<protein>
    <submittedName>
        <fullName evidence="5">DeoR/GlpR family transcriptional regulator of sugar metabolism</fullName>
    </submittedName>
</protein>
<dbReference type="InterPro" id="IPR050313">
    <property type="entry name" value="Carb_Metab_HTH_regulators"/>
</dbReference>
<evidence type="ECO:0000256" key="3">
    <source>
        <dbReference type="ARBA" id="ARBA00023163"/>
    </source>
</evidence>
<dbReference type="RefSeq" id="WP_183852354.1">
    <property type="nucleotide sequence ID" value="NZ_JACHOO010000001.1"/>
</dbReference>
<dbReference type="SUPFAM" id="SSF100950">
    <property type="entry name" value="NagB/RpiA/CoA transferase-like"/>
    <property type="match status" value="1"/>
</dbReference>
<dbReference type="InterPro" id="IPR014036">
    <property type="entry name" value="DeoR-like_C"/>
</dbReference>
<dbReference type="PROSITE" id="PS51000">
    <property type="entry name" value="HTH_DEOR_2"/>
    <property type="match status" value="1"/>
</dbReference>
<dbReference type="InterPro" id="IPR001034">
    <property type="entry name" value="DeoR_HTH"/>
</dbReference>
<keyword evidence="3" id="KW-0804">Transcription</keyword>
<dbReference type="InterPro" id="IPR037171">
    <property type="entry name" value="NagB/RpiA_transferase-like"/>
</dbReference>
<dbReference type="Gene3D" id="3.40.50.1360">
    <property type="match status" value="1"/>
</dbReference>
<evidence type="ECO:0000259" key="4">
    <source>
        <dbReference type="PROSITE" id="PS51000"/>
    </source>
</evidence>
<dbReference type="EMBL" id="JACHOO010000001">
    <property type="protein sequence ID" value="MBB5751568.1"/>
    <property type="molecule type" value="Genomic_DNA"/>
</dbReference>